<reference evidence="3" key="1">
    <citation type="submission" date="2020-08" db="EMBL/GenBank/DDBJ databases">
        <title>Genome sequencing and assembly of the red palm weevil Rhynchophorus ferrugineus.</title>
        <authorList>
            <person name="Dias G.B."/>
            <person name="Bergman C.M."/>
            <person name="Manee M."/>
        </authorList>
    </citation>
    <scope>NUCLEOTIDE SEQUENCE</scope>
    <source>
        <strain evidence="3">AA-2017</strain>
        <tissue evidence="3">Whole larva</tissue>
    </source>
</reference>
<evidence type="ECO:0000313" key="3">
    <source>
        <dbReference type="EMBL" id="KAF7285610.1"/>
    </source>
</evidence>
<feature type="region of interest" description="Disordered" evidence="2">
    <location>
        <begin position="231"/>
        <end position="432"/>
    </location>
</feature>
<accession>A0A834IXB4</accession>
<keyword evidence="1" id="KW-0175">Coiled coil</keyword>
<organism evidence="3 4">
    <name type="scientific">Rhynchophorus ferrugineus</name>
    <name type="common">Red palm weevil</name>
    <name type="synonym">Curculio ferrugineus</name>
    <dbReference type="NCBI Taxonomy" id="354439"/>
    <lineage>
        <taxon>Eukaryota</taxon>
        <taxon>Metazoa</taxon>
        <taxon>Ecdysozoa</taxon>
        <taxon>Arthropoda</taxon>
        <taxon>Hexapoda</taxon>
        <taxon>Insecta</taxon>
        <taxon>Pterygota</taxon>
        <taxon>Neoptera</taxon>
        <taxon>Endopterygota</taxon>
        <taxon>Coleoptera</taxon>
        <taxon>Polyphaga</taxon>
        <taxon>Cucujiformia</taxon>
        <taxon>Curculionidae</taxon>
        <taxon>Dryophthorinae</taxon>
        <taxon>Rhynchophorus</taxon>
    </lineage>
</organism>
<feature type="region of interest" description="Disordered" evidence="2">
    <location>
        <begin position="764"/>
        <end position="792"/>
    </location>
</feature>
<feature type="coiled-coil region" evidence="1">
    <location>
        <begin position="615"/>
        <end position="688"/>
    </location>
</feature>
<evidence type="ECO:0000256" key="2">
    <source>
        <dbReference type="SAM" id="MobiDB-lite"/>
    </source>
</evidence>
<keyword evidence="4" id="KW-1185">Reference proteome</keyword>
<protein>
    <submittedName>
        <fullName evidence="3">Uncharacterized protein</fullName>
    </submittedName>
</protein>
<feature type="compositionally biased region" description="Polar residues" evidence="2">
    <location>
        <begin position="419"/>
        <end position="428"/>
    </location>
</feature>
<sequence>MRQLKKNIRFNRTLMSVKIRFPTKAVPRLDPLRFARKALHCEGLVCRYVTDLLGGFLVEKNKGRSLDDLTESKMDADVSTDDIHIEVGDPERNADDATVPPPSPPVEDVVVQPASAEADHQEQDELEGDSAIHGFLNATTNDTVIERLVDATSDGKKLFCEGSDSGVEVVETVEYQRALSVNSGASQDFDNAGIPSCDSSVISCCSNYEEAYNLLVRKNSTLLEDYTLRNGDVTSENGSESSSLSGSQGRCRRSNLSTAKKKAGGGAGDLKKTPVSASKDRSRSKPPATPLRTSNAATRMKSVDRLYNKSTAASRSNAAASRNKPVPNNLDLGRKESKKPPASTRPIQSGCLSRNSAQATPTEDGRWLSKPPPSSMTRSLRSSVDVKPKLTQVESKTIEKYATLPRRKKEKDKTVPEKGTNTPTSASKKLTKDTPSKIFSSLYLSKTKTKTKIYHEMNTQTALTMTDIEQAFGGAPVSPKDPKDIEQYTKEIQVDIESKEIEKMKTQLKALTEKYESLMGQHKEQTDKLKETETKLKAETVEKEGLREELNNNTQRVLAILGQAENAEDVPESGASNDSLLVLETRFQNVSQVIIRQEEEIARLNNYCRSFQIDLEKSLAAQKTLLQQHQDLEAESIELQEFMQAEKTTLADALKEAETEIKRCQQNLTAKEKELSDHQEECRQLSRLCEQRRLENLGLHARIGNLEAKSRDLLVHQGSSVSGASVALASLIQRINGLVDELVVAYSISDQELEDVIYHNEAYNNSSSSVESTPEKSKLFTDDKQSPNGKGSSFVSAVINAIRNAATGRGEFGRKDSLYDRSSSNEMLDSETEPCLMMEHVLEDVVVPDGHSHNMISSGHGSMLSSRLTHSESLKDVSNIYFSRQGSEPTSLNTSFTSDIFSLSEFLPPTSLVDQVIDVDNVITRLLKVIRIIQIENDECMNELQDQRDTLTEQVDKQKETNKLVVKQLKDWEVLGARLKTEVKELMNQLSRKNNEMDGVKSELNKQREEVEKLNQDVCDLSTALAKAEVIMKEKDEEVERQMEVWNKTGEMPSPEVLARLVIAQNEVPSLKETISDRDKRLTELNQEFVASRQVLTESLKEAVGETKRQYDAIDGALEVLRGIQSVVQQCPPLSKLQRDLEEINFQAPIVTSPDCNANANGIGSLEIAPAINTTA</sequence>
<feature type="compositionally biased region" description="Low complexity" evidence="2">
    <location>
        <begin position="235"/>
        <end position="249"/>
    </location>
</feature>
<name>A0A834IXB4_RHYFE</name>
<dbReference type="EMBL" id="JAACXV010000050">
    <property type="protein sequence ID" value="KAF7285610.1"/>
    <property type="molecule type" value="Genomic_DNA"/>
</dbReference>
<feature type="coiled-coil region" evidence="1">
    <location>
        <begin position="494"/>
        <end position="556"/>
    </location>
</feature>
<proteinExistence type="predicted"/>
<dbReference type="Proteomes" id="UP000625711">
    <property type="component" value="Unassembled WGS sequence"/>
</dbReference>
<feature type="compositionally biased region" description="Polar residues" evidence="2">
    <location>
        <begin position="345"/>
        <end position="361"/>
    </location>
</feature>
<evidence type="ECO:0000313" key="4">
    <source>
        <dbReference type="Proteomes" id="UP000625711"/>
    </source>
</evidence>
<dbReference type="OrthoDB" id="7475679at2759"/>
<evidence type="ECO:0000256" key="1">
    <source>
        <dbReference type="SAM" id="Coils"/>
    </source>
</evidence>
<comment type="caution">
    <text evidence="3">The sequence shown here is derived from an EMBL/GenBank/DDBJ whole genome shotgun (WGS) entry which is preliminary data.</text>
</comment>
<dbReference type="PANTHER" id="PTHR18937">
    <property type="entry name" value="STRUCTURAL MAINTENANCE OF CHROMOSOMES SMC FAMILY MEMBER"/>
    <property type="match status" value="1"/>
</dbReference>
<feature type="compositionally biased region" description="Basic and acidic residues" evidence="2">
    <location>
        <begin position="773"/>
        <end position="785"/>
    </location>
</feature>
<dbReference type="AlphaFoldDB" id="A0A834IXB4"/>
<feature type="coiled-coil region" evidence="1">
    <location>
        <begin position="941"/>
        <end position="1017"/>
    </location>
</feature>
<feature type="compositionally biased region" description="Basic and acidic residues" evidence="2">
    <location>
        <begin position="86"/>
        <end position="95"/>
    </location>
</feature>
<feature type="compositionally biased region" description="Low complexity" evidence="2">
    <location>
        <begin position="312"/>
        <end position="323"/>
    </location>
</feature>
<feature type="region of interest" description="Disordered" evidence="2">
    <location>
        <begin position="86"/>
        <end position="108"/>
    </location>
</feature>
<gene>
    <name evidence="3" type="ORF">GWI33_010401</name>
</gene>